<dbReference type="AlphaFoldDB" id="A0A167HFY9"/>
<evidence type="ECO:0000313" key="1">
    <source>
        <dbReference type="EMBL" id="KZO91583.1"/>
    </source>
</evidence>
<dbReference type="EMBL" id="KV417321">
    <property type="protein sequence ID" value="KZO91583.1"/>
    <property type="molecule type" value="Genomic_DNA"/>
</dbReference>
<organism evidence="1 2">
    <name type="scientific">Calocera viscosa (strain TUFC12733)</name>
    <dbReference type="NCBI Taxonomy" id="1330018"/>
    <lineage>
        <taxon>Eukaryota</taxon>
        <taxon>Fungi</taxon>
        <taxon>Dikarya</taxon>
        <taxon>Basidiomycota</taxon>
        <taxon>Agaricomycotina</taxon>
        <taxon>Dacrymycetes</taxon>
        <taxon>Dacrymycetales</taxon>
        <taxon>Dacrymycetaceae</taxon>
        <taxon>Calocera</taxon>
    </lineage>
</organism>
<proteinExistence type="predicted"/>
<reference evidence="1 2" key="1">
    <citation type="journal article" date="2016" name="Mol. Biol. Evol.">
        <title>Comparative Genomics of Early-Diverging Mushroom-Forming Fungi Provides Insights into the Origins of Lignocellulose Decay Capabilities.</title>
        <authorList>
            <person name="Nagy L.G."/>
            <person name="Riley R."/>
            <person name="Tritt A."/>
            <person name="Adam C."/>
            <person name="Daum C."/>
            <person name="Floudas D."/>
            <person name="Sun H."/>
            <person name="Yadav J.S."/>
            <person name="Pangilinan J."/>
            <person name="Larsson K.H."/>
            <person name="Matsuura K."/>
            <person name="Barry K."/>
            <person name="Labutti K."/>
            <person name="Kuo R."/>
            <person name="Ohm R.A."/>
            <person name="Bhattacharya S.S."/>
            <person name="Shirouzu T."/>
            <person name="Yoshinaga Y."/>
            <person name="Martin F.M."/>
            <person name="Grigoriev I.V."/>
            <person name="Hibbett D.S."/>
        </authorList>
    </citation>
    <scope>NUCLEOTIDE SEQUENCE [LARGE SCALE GENOMIC DNA]</scope>
    <source>
        <strain evidence="1 2">TUFC12733</strain>
    </source>
</reference>
<gene>
    <name evidence="1" type="ORF">CALVIDRAFT_343089</name>
</gene>
<name>A0A167HFY9_CALVF</name>
<keyword evidence="2" id="KW-1185">Reference proteome</keyword>
<sequence length="174" mass="19429">MLCSSIRHVHADLISLHRRVSVVMRTFGPSPRSGRRNHAMCQRTSCVVSSHLLATPYLVSKARLGRLCGHHFTPRPPSTAASTFGTQYCDIVLLEPLSPLLPPFVHSGLCCCMDAHKPCLTCMLLLTNDYIDHLEPSAFESSCPALAIPQAAAVRRTRRPAMTFAMHHVYRRRR</sequence>
<protein>
    <submittedName>
        <fullName evidence="1">Uncharacterized protein</fullName>
    </submittedName>
</protein>
<evidence type="ECO:0000313" key="2">
    <source>
        <dbReference type="Proteomes" id="UP000076738"/>
    </source>
</evidence>
<accession>A0A167HFY9</accession>
<dbReference type="Proteomes" id="UP000076738">
    <property type="component" value="Unassembled WGS sequence"/>
</dbReference>